<evidence type="ECO:0000256" key="5">
    <source>
        <dbReference type="ARBA" id="ARBA00022692"/>
    </source>
</evidence>
<feature type="transmembrane region" description="Helical" evidence="8">
    <location>
        <begin position="351"/>
        <end position="372"/>
    </location>
</feature>
<dbReference type="EMBL" id="JACCKS010000017">
    <property type="protein sequence ID" value="NZA39175.1"/>
    <property type="molecule type" value="Genomic_DNA"/>
</dbReference>
<feature type="transmembrane region" description="Helical" evidence="8">
    <location>
        <begin position="87"/>
        <end position="112"/>
    </location>
</feature>
<dbReference type="KEGG" id="elm:ELI_2486"/>
<evidence type="ECO:0000256" key="3">
    <source>
        <dbReference type="ARBA" id="ARBA00022448"/>
    </source>
</evidence>
<dbReference type="PROSITE" id="PS51257">
    <property type="entry name" value="PROKAR_LIPOPROTEIN"/>
    <property type="match status" value="1"/>
</dbReference>
<dbReference type="PANTHER" id="PTHR30047:SF7">
    <property type="entry name" value="HIGH-AFFINITY CHOLINE TRANSPORT PROTEIN"/>
    <property type="match status" value="1"/>
</dbReference>
<dbReference type="GO" id="GO:0022857">
    <property type="term" value="F:transmembrane transporter activity"/>
    <property type="evidence" value="ECO:0007669"/>
    <property type="project" value="InterPro"/>
</dbReference>
<dbReference type="GeneID" id="68363561"/>
<feature type="transmembrane region" description="Helical" evidence="8">
    <location>
        <begin position="405"/>
        <end position="433"/>
    </location>
</feature>
<feature type="transmembrane region" description="Helical" evidence="8">
    <location>
        <begin position="477"/>
        <end position="502"/>
    </location>
</feature>
<evidence type="ECO:0000313" key="10">
    <source>
        <dbReference type="EMBL" id="SHM23377.1"/>
    </source>
</evidence>
<proteinExistence type="inferred from homology"/>
<keyword evidence="5 8" id="KW-0812">Transmembrane</keyword>
<evidence type="ECO:0000256" key="7">
    <source>
        <dbReference type="ARBA" id="ARBA00023136"/>
    </source>
</evidence>
<evidence type="ECO:0000256" key="8">
    <source>
        <dbReference type="SAM" id="Phobius"/>
    </source>
</evidence>
<dbReference type="AlphaFoldDB" id="A0A853JR08"/>
<keyword evidence="4" id="KW-1003">Cell membrane</keyword>
<dbReference type="HOGENOM" id="CLU_010118_6_3_9"/>
<dbReference type="InterPro" id="IPR000060">
    <property type="entry name" value="BCCT_transptr"/>
</dbReference>
<feature type="transmembrane region" description="Helical" evidence="8">
    <location>
        <begin position="145"/>
        <end position="163"/>
    </location>
</feature>
<dbReference type="GO" id="GO:0005886">
    <property type="term" value="C:plasma membrane"/>
    <property type="evidence" value="ECO:0007669"/>
    <property type="project" value="UniProtKB-SubCell"/>
</dbReference>
<dbReference type="PANTHER" id="PTHR30047">
    <property type="entry name" value="HIGH-AFFINITY CHOLINE TRANSPORT PROTEIN-RELATED"/>
    <property type="match status" value="1"/>
</dbReference>
<feature type="transmembrane region" description="Helical" evidence="8">
    <location>
        <begin position="230"/>
        <end position="250"/>
    </location>
</feature>
<dbReference type="Pfam" id="PF02028">
    <property type="entry name" value="BCCT"/>
    <property type="match status" value="1"/>
</dbReference>
<feature type="transmembrane region" description="Helical" evidence="8">
    <location>
        <begin position="320"/>
        <end position="339"/>
    </location>
</feature>
<reference evidence="9 12" key="2">
    <citation type="submission" date="2020-07" db="EMBL/GenBank/DDBJ databases">
        <title>Organ Donor 1.</title>
        <authorList>
            <person name="Marsh A.J."/>
            <person name="Azcarate-Peril M.A."/>
        </authorList>
    </citation>
    <scope>NUCLEOTIDE SEQUENCE [LARGE SCALE GENOMIC DNA]</scope>
    <source>
        <strain evidence="9 12">AMC0717</strain>
    </source>
</reference>
<gene>
    <name evidence="9" type="ORF">H0N91_13830</name>
    <name evidence="10" type="ORF">SAMN04515649_11367</name>
</gene>
<accession>A0A853JR08</accession>
<feature type="transmembrane region" description="Helical" evidence="8">
    <location>
        <begin position="445"/>
        <end position="465"/>
    </location>
</feature>
<evidence type="ECO:0000256" key="6">
    <source>
        <dbReference type="ARBA" id="ARBA00022989"/>
    </source>
</evidence>
<evidence type="ECO:0000256" key="1">
    <source>
        <dbReference type="ARBA" id="ARBA00004651"/>
    </source>
</evidence>
<evidence type="ECO:0000313" key="11">
    <source>
        <dbReference type="Proteomes" id="UP000184012"/>
    </source>
</evidence>
<sequence>MKKIKKRVFIPALAVVGGAAILGCIRGDLLSGNLENLFNISLDKLGWLYQIITAITFVLCIILSFSKKGRIRIGGENAQAHYSFKSWFAMSLTGGIAVGTITYGVSLPMIYFKNIFGELDGFGVAAGSEEAAVFALGRIIHEWSFFPYSIAAVSALCIAYMCYNMKKPLSISSCLIPLLGDKKAGKLATVVDVLAVIALVLGLSGSLGGGIVLIASGLKLIYGIETTQTILIIITMLFAFVFIFSSIRGIKKGVRVFANINTYIFYLLLFILFICGPTLFILNHTTTAFGYWLQNLPLWTFDTGILGGETLVKWWTIMTWNFWIVYAPVTGIFLANISYGRTIREFMIVNFFMPSLFAIIWFGVWGGTAINWQMEGVVDFVPIIQQVGPLSALSAFFNNLPFTKVMIPLMFGLLILSFATSADSNIIAVSSLCIKDEGLENEAPIWVKLTWGLLCSIIACTMILFTKEQEGLLAIKYMGSVGGIIVFGVFILMVISTIKIFFIDKND</sequence>
<evidence type="ECO:0000256" key="2">
    <source>
        <dbReference type="ARBA" id="ARBA00005658"/>
    </source>
</evidence>
<feature type="transmembrane region" description="Helical" evidence="8">
    <location>
        <begin position="262"/>
        <end position="282"/>
    </location>
</feature>
<reference evidence="10 11" key="1">
    <citation type="submission" date="2016-11" db="EMBL/GenBank/DDBJ databases">
        <authorList>
            <person name="Varghese N."/>
            <person name="Submissions S."/>
        </authorList>
    </citation>
    <scope>NUCLEOTIDE SEQUENCE [LARGE SCALE GENOMIC DNA]</scope>
    <source>
        <strain evidence="10 11">FD</strain>
    </source>
</reference>
<keyword evidence="3" id="KW-0813">Transport</keyword>
<protein>
    <submittedName>
        <fullName evidence="9">BCCT family transporter</fullName>
    </submittedName>
    <submittedName>
        <fullName evidence="10">Glycine betaine transporter</fullName>
    </submittedName>
</protein>
<dbReference type="Proteomes" id="UP000586254">
    <property type="component" value="Unassembled WGS sequence"/>
</dbReference>
<feature type="transmembrane region" description="Helical" evidence="8">
    <location>
        <begin position="193"/>
        <end position="218"/>
    </location>
</feature>
<name>A0A853JR08_9FIRM</name>
<evidence type="ECO:0000256" key="4">
    <source>
        <dbReference type="ARBA" id="ARBA00022475"/>
    </source>
</evidence>
<dbReference type="Proteomes" id="UP000184012">
    <property type="component" value="Unassembled WGS sequence"/>
</dbReference>
<feature type="transmembrane region" description="Helical" evidence="8">
    <location>
        <begin position="47"/>
        <end position="66"/>
    </location>
</feature>
<dbReference type="EMBL" id="FRBP01000013">
    <property type="protein sequence ID" value="SHM23377.1"/>
    <property type="molecule type" value="Genomic_DNA"/>
</dbReference>
<dbReference type="eggNOG" id="COG1292">
    <property type="taxonomic scope" value="Bacteria"/>
</dbReference>
<organism evidence="9 12">
    <name type="scientific">Eubacterium callanderi</name>
    <dbReference type="NCBI Taxonomy" id="53442"/>
    <lineage>
        <taxon>Bacteria</taxon>
        <taxon>Bacillati</taxon>
        <taxon>Bacillota</taxon>
        <taxon>Clostridia</taxon>
        <taxon>Eubacteriales</taxon>
        <taxon>Eubacteriaceae</taxon>
        <taxon>Eubacterium</taxon>
    </lineage>
</organism>
<comment type="subcellular location">
    <subcellularLocation>
        <location evidence="1">Cell membrane</location>
        <topology evidence="1">Multi-pass membrane protein</topology>
    </subcellularLocation>
</comment>
<keyword evidence="7 8" id="KW-0472">Membrane</keyword>
<dbReference type="RefSeq" id="WP_013380789.1">
    <property type="nucleotide sequence ID" value="NC_014624.2"/>
</dbReference>
<evidence type="ECO:0000313" key="9">
    <source>
        <dbReference type="EMBL" id="NZA39175.1"/>
    </source>
</evidence>
<evidence type="ECO:0000313" key="12">
    <source>
        <dbReference type="Proteomes" id="UP000586254"/>
    </source>
</evidence>
<comment type="caution">
    <text evidence="9">The sequence shown here is derived from an EMBL/GenBank/DDBJ whole genome shotgun (WGS) entry which is preliminary data.</text>
</comment>
<comment type="similarity">
    <text evidence="2">Belongs to the BCCT transporter (TC 2.A.15) family.</text>
</comment>
<keyword evidence="6 8" id="KW-1133">Transmembrane helix</keyword>